<dbReference type="InterPro" id="IPR045789">
    <property type="entry name" value="Insc_C"/>
</dbReference>
<dbReference type="AlphaFoldDB" id="A0AAV4J346"/>
<gene>
    <name evidence="2" type="ORF">ElyMa_006781300</name>
</gene>
<dbReference type="GO" id="GO:0008093">
    <property type="term" value="F:cytoskeletal anchor activity"/>
    <property type="evidence" value="ECO:0007669"/>
    <property type="project" value="TreeGrafter"/>
</dbReference>
<dbReference type="GO" id="GO:0008356">
    <property type="term" value="P:asymmetric cell division"/>
    <property type="evidence" value="ECO:0007669"/>
    <property type="project" value="InterPro"/>
</dbReference>
<dbReference type="GO" id="GO:0000132">
    <property type="term" value="P:establishment of mitotic spindle orientation"/>
    <property type="evidence" value="ECO:0007669"/>
    <property type="project" value="TreeGrafter"/>
</dbReference>
<name>A0AAV4J346_9GAST</name>
<dbReference type="PANTHER" id="PTHR21386">
    <property type="entry name" value="INSCUTEABLE"/>
    <property type="match status" value="1"/>
</dbReference>
<keyword evidence="3" id="KW-1185">Reference proteome</keyword>
<dbReference type="Proteomes" id="UP000762676">
    <property type="component" value="Unassembled WGS sequence"/>
</dbReference>
<evidence type="ECO:0000313" key="2">
    <source>
        <dbReference type="EMBL" id="GFS15862.1"/>
    </source>
</evidence>
<dbReference type="EMBL" id="BMAT01013591">
    <property type="protein sequence ID" value="GFS15862.1"/>
    <property type="molecule type" value="Genomic_DNA"/>
</dbReference>
<sequence length="233" mass="25673">MDILSDENVIESVQGEAAGVVAQITSPVLDQNQHLCRFADSLQAILRALLRLCERTEGHETFLLSAAAIANITFIDSSACGLLQEMRAPQLLIKACMCRKARSLFAKDQVATVLANMAAVTGCQEGIRCCGGLDLLVSFLYQKPCLMSTSAERSACERVQQKAAIALMRLCQDTRHTYRVIRQKGIPRFIELCRDSQARNNSDAVLVACLVRIVQSRVVRSKTENVSRTLPMN</sequence>
<comment type="caution">
    <text evidence="2">The sequence shown here is derived from an EMBL/GenBank/DDBJ whole genome shotgun (WGS) entry which is preliminary data.</text>
</comment>
<evidence type="ECO:0000313" key="3">
    <source>
        <dbReference type="Proteomes" id="UP000762676"/>
    </source>
</evidence>
<organism evidence="2 3">
    <name type="scientific">Elysia marginata</name>
    <dbReference type="NCBI Taxonomy" id="1093978"/>
    <lineage>
        <taxon>Eukaryota</taxon>
        <taxon>Metazoa</taxon>
        <taxon>Spiralia</taxon>
        <taxon>Lophotrochozoa</taxon>
        <taxon>Mollusca</taxon>
        <taxon>Gastropoda</taxon>
        <taxon>Heterobranchia</taxon>
        <taxon>Euthyneura</taxon>
        <taxon>Panpulmonata</taxon>
        <taxon>Sacoglossa</taxon>
        <taxon>Placobranchoidea</taxon>
        <taxon>Plakobranchidae</taxon>
        <taxon>Elysia</taxon>
    </lineage>
</organism>
<accession>A0AAV4J346</accession>
<dbReference type="GO" id="GO:0009786">
    <property type="term" value="P:regulation of asymmetric cell division"/>
    <property type="evidence" value="ECO:0007669"/>
    <property type="project" value="TreeGrafter"/>
</dbReference>
<dbReference type="GO" id="GO:0045179">
    <property type="term" value="C:apical cortex"/>
    <property type="evidence" value="ECO:0007669"/>
    <property type="project" value="TreeGrafter"/>
</dbReference>
<evidence type="ECO:0000259" key="1">
    <source>
        <dbReference type="Pfam" id="PF19427"/>
    </source>
</evidence>
<dbReference type="GO" id="GO:0045176">
    <property type="term" value="P:apical protein localization"/>
    <property type="evidence" value="ECO:0007669"/>
    <property type="project" value="TreeGrafter"/>
</dbReference>
<dbReference type="InterPro" id="IPR016024">
    <property type="entry name" value="ARM-type_fold"/>
</dbReference>
<reference evidence="2 3" key="1">
    <citation type="journal article" date="2021" name="Elife">
        <title>Chloroplast acquisition without the gene transfer in kleptoplastic sea slugs, Plakobranchus ocellatus.</title>
        <authorList>
            <person name="Maeda T."/>
            <person name="Takahashi S."/>
            <person name="Yoshida T."/>
            <person name="Shimamura S."/>
            <person name="Takaki Y."/>
            <person name="Nagai Y."/>
            <person name="Toyoda A."/>
            <person name="Suzuki Y."/>
            <person name="Arimoto A."/>
            <person name="Ishii H."/>
            <person name="Satoh N."/>
            <person name="Nishiyama T."/>
            <person name="Hasebe M."/>
            <person name="Maruyama T."/>
            <person name="Minagawa J."/>
            <person name="Obokata J."/>
            <person name="Shigenobu S."/>
        </authorList>
    </citation>
    <scope>NUCLEOTIDE SEQUENCE [LARGE SCALE GENOMIC DNA]</scope>
</reference>
<dbReference type="InterPro" id="IPR011989">
    <property type="entry name" value="ARM-like"/>
</dbReference>
<feature type="domain" description="Protein inscuteable homologue C-terminal" evidence="1">
    <location>
        <begin position="2"/>
        <end position="222"/>
    </location>
</feature>
<dbReference type="InterPro" id="IPR039921">
    <property type="entry name" value="Inscuteable"/>
</dbReference>
<proteinExistence type="predicted"/>
<dbReference type="Pfam" id="PF19427">
    <property type="entry name" value="Insc_C"/>
    <property type="match status" value="1"/>
</dbReference>
<dbReference type="Gene3D" id="1.25.10.10">
    <property type="entry name" value="Leucine-rich Repeat Variant"/>
    <property type="match status" value="1"/>
</dbReference>
<dbReference type="PANTHER" id="PTHR21386:SF0">
    <property type="entry name" value="PROTEIN INSCUTEABLE HOMOLOG"/>
    <property type="match status" value="1"/>
</dbReference>
<dbReference type="SUPFAM" id="SSF48371">
    <property type="entry name" value="ARM repeat"/>
    <property type="match status" value="1"/>
</dbReference>
<protein>
    <submittedName>
        <fullName evidence="2">Inscuteable-like protein</fullName>
    </submittedName>
</protein>